<reference evidence="1 2" key="1">
    <citation type="submission" date="2016-10" db="EMBL/GenBank/DDBJ databases">
        <authorList>
            <person name="de Groot N.N."/>
        </authorList>
    </citation>
    <scope>NUCLEOTIDE SEQUENCE [LARGE SCALE GENOMIC DNA]</scope>
    <source>
        <strain evidence="1 2">CGMCC 1.8894</strain>
    </source>
</reference>
<dbReference type="GO" id="GO:0019262">
    <property type="term" value="P:N-acetylneuraminate catabolic process"/>
    <property type="evidence" value="ECO:0007669"/>
    <property type="project" value="TreeGrafter"/>
</dbReference>
<dbReference type="Gene3D" id="3.30.420.40">
    <property type="match status" value="2"/>
</dbReference>
<dbReference type="GO" id="GO:0009384">
    <property type="term" value="F:N-acylmannosamine kinase activity"/>
    <property type="evidence" value="ECO:0007669"/>
    <property type="project" value="TreeGrafter"/>
</dbReference>
<dbReference type="InterPro" id="IPR043129">
    <property type="entry name" value="ATPase_NBD"/>
</dbReference>
<dbReference type="CDD" id="cd23763">
    <property type="entry name" value="ASKHA_ATPase_ROK"/>
    <property type="match status" value="1"/>
</dbReference>
<evidence type="ECO:0000313" key="2">
    <source>
        <dbReference type="Proteomes" id="UP000198539"/>
    </source>
</evidence>
<dbReference type="EMBL" id="FNOM01000002">
    <property type="protein sequence ID" value="SDW45400.1"/>
    <property type="molecule type" value="Genomic_DNA"/>
</dbReference>
<evidence type="ECO:0000313" key="1">
    <source>
        <dbReference type="EMBL" id="SDW45400.1"/>
    </source>
</evidence>
<name>A0A1H2TNG9_9RHOB</name>
<organism evidence="1 2">
    <name type="scientific">Roseicitreum antarcticum</name>
    <dbReference type="NCBI Taxonomy" id="564137"/>
    <lineage>
        <taxon>Bacteria</taxon>
        <taxon>Pseudomonadati</taxon>
        <taxon>Pseudomonadota</taxon>
        <taxon>Alphaproteobacteria</taxon>
        <taxon>Rhodobacterales</taxon>
        <taxon>Paracoccaceae</taxon>
        <taxon>Roseicitreum</taxon>
    </lineage>
</organism>
<dbReference type="PANTHER" id="PTHR18964">
    <property type="entry name" value="ROK (REPRESSOR, ORF, KINASE) FAMILY"/>
    <property type="match status" value="1"/>
</dbReference>
<dbReference type="Pfam" id="PF00480">
    <property type="entry name" value="ROK"/>
    <property type="match status" value="1"/>
</dbReference>
<proteinExistence type="predicted"/>
<dbReference type="AlphaFoldDB" id="A0A1H2TNG9"/>
<sequence length="116" mass="12298">MGPLLSTHFGLPVWAENGVNTGAIGEQMLGVGHHVDNFAYLSFNHGFGGGIIMDWKLAHGAFGNAGELSGMFAPDEMPNRPALRSLLETLQGKGVSVRTIADLAEHFDPAWPGVAE</sequence>
<keyword evidence="2" id="KW-1185">Reference proteome</keyword>
<dbReference type="PANTHER" id="PTHR18964:SF169">
    <property type="entry name" value="N-ACETYLMANNOSAMINE KINASE"/>
    <property type="match status" value="1"/>
</dbReference>
<dbReference type="STRING" id="564137.SAMN04488238_102116"/>
<gene>
    <name evidence="1" type="ORF">SAMN04488238_102116</name>
</gene>
<accession>A0A1H2TNG9</accession>
<dbReference type="InterPro" id="IPR000600">
    <property type="entry name" value="ROK"/>
</dbReference>
<dbReference type="SUPFAM" id="SSF53067">
    <property type="entry name" value="Actin-like ATPase domain"/>
    <property type="match status" value="1"/>
</dbReference>
<dbReference type="Proteomes" id="UP000198539">
    <property type="component" value="Unassembled WGS sequence"/>
</dbReference>
<protein>
    <submittedName>
        <fullName evidence="1">ROK family protein</fullName>
    </submittedName>
</protein>